<name>A0AAV7T6X7_PLEWA</name>
<organism evidence="1 2">
    <name type="scientific">Pleurodeles waltl</name>
    <name type="common">Iberian ribbed newt</name>
    <dbReference type="NCBI Taxonomy" id="8319"/>
    <lineage>
        <taxon>Eukaryota</taxon>
        <taxon>Metazoa</taxon>
        <taxon>Chordata</taxon>
        <taxon>Craniata</taxon>
        <taxon>Vertebrata</taxon>
        <taxon>Euteleostomi</taxon>
        <taxon>Amphibia</taxon>
        <taxon>Batrachia</taxon>
        <taxon>Caudata</taxon>
        <taxon>Salamandroidea</taxon>
        <taxon>Salamandridae</taxon>
        <taxon>Pleurodelinae</taxon>
        <taxon>Pleurodeles</taxon>
    </lineage>
</organism>
<reference evidence="1" key="1">
    <citation type="journal article" date="2022" name="bioRxiv">
        <title>Sequencing and chromosome-scale assembly of the giantPleurodeles waltlgenome.</title>
        <authorList>
            <person name="Brown T."/>
            <person name="Elewa A."/>
            <person name="Iarovenko S."/>
            <person name="Subramanian E."/>
            <person name="Araus A.J."/>
            <person name="Petzold A."/>
            <person name="Susuki M."/>
            <person name="Suzuki K.-i.T."/>
            <person name="Hayashi T."/>
            <person name="Toyoda A."/>
            <person name="Oliveira C."/>
            <person name="Osipova E."/>
            <person name="Leigh N.D."/>
            <person name="Simon A."/>
            <person name="Yun M.H."/>
        </authorList>
    </citation>
    <scope>NUCLEOTIDE SEQUENCE</scope>
    <source>
        <strain evidence="1">20211129_DDA</strain>
        <tissue evidence="1">Liver</tissue>
    </source>
</reference>
<dbReference type="Proteomes" id="UP001066276">
    <property type="component" value="Chromosome 4_1"/>
</dbReference>
<keyword evidence="2" id="KW-1185">Reference proteome</keyword>
<comment type="caution">
    <text evidence="1">The sequence shown here is derived from an EMBL/GenBank/DDBJ whole genome shotgun (WGS) entry which is preliminary data.</text>
</comment>
<dbReference type="AlphaFoldDB" id="A0AAV7T6X7"/>
<protein>
    <submittedName>
        <fullName evidence="1">Uncharacterized protein</fullName>
    </submittedName>
</protein>
<dbReference type="EMBL" id="JANPWB010000007">
    <property type="protein sequence ID" value="KAJ1172233.1"/>
    <property type="molecule type" value="Genomic_DNA"/>
</dbReference>
<gene>
    <name evidence="1" type="ORF">NDU88_004081</name>
</gene>
<evidence type="ECO:0000313" key="2">
    <source>
        <dbReference type="Proteomes" id="UP001066276"/>
    </source>
</evidence>
<proteinExistence type="predicted"/>
<accession>A0AAV7T6X7</accession>
<evidence type="ECO:0000313" key="1">
    <source>
        <dbReference type="EMBL" id="KAJ1172233.1"/>
    </source>
</evidence>
<sequence>MKSVRTPINCWKYDPRIKKLCSIGCMGVHHKSDRTPLVRQTMCYQMTCERLSHIKRDVYYLRIRHYKNSTGSEKAHQYRGFKLEQPTTKIGCTYIVVAEILSATDVSVNRTEESIYIYETERVSRTRKLKPDQSFAAPCRVGSHYPK</sequence>